<dbReference type="Gene3D" id="1.10.10.10">
    <property type="entry name" value="Winged helix-like DNA-binding domain superfamily/Winged helix DNA-binding domain"/>
    <property type="match status" value="1"/>
</dbReference>
<dbReference type="InterPro" id="IPR036388">
    <property type="entry name" value="WH-like_DNA-bd_sf"/>
</dbReference>
<dbReference type="RefSeq" id="WP_105805884.1">
    <property type="nucleotide sequence ID" value="NZ_MWZD01000018.1"/>
</dbReference>
<dbReference type="AlphaFoldDB" id="A0A2S9QLT3"/>
<name>A0A2S9QLT3_9MICO</name>
<dbReference type="GO" id="GO:0003700">
    <property type="term" value="F:DNA-binding transcription factor activity"/>
    <property type="evidence" value="ECO:0007669"/>
    <property type="project" value="InterPro"/>
</dbReference>
<dbReference type="SUPFAM" id="SSF64288">
    <property type="entry name" value="Chorismate lyase-like"/>
    <property type="match status" value="1"/>
</dbReference>
<evidence type="ECO:0000256" key="2">
    <source>
        <dbReference type="ARBA" id="ARBA00023125"/>
    </source>
</evidence>
<dbReference type="Pfam" id="PF00392">
    <property type="entry name" value="GntR"/>
    <property type="match status" value="1"/>
</dbReference>
<dbReference type="GO" id="GO:0045892">
    <property type="term" value="P:negative regulation of DNA-templated transcription"/>
    <property type="evidence" value="ECO:0007669"/>
    <property type="project" value="TreeGrafter"/>
</dbReference>
<dbReference type="InterPro" id="IPR036390">
    <property type="entry name" value="WH_DNA-bd_sf"/>
</dbReference>
<comment type="caution">
    <text evidence="5">The sequence shown here is derived from an EMBL/GenBank/DDBJ whole genome shotgun (WGS) entry which is preliminary data.</text>
</comment>
<evidence type="ECO:0000256" key="3">
    <source>
        <dbReference type="ARBA" id="ARBA00023163"/>
    </source>
</evidence>
<dbReference type="PRINTS" id="PR00035">
    <property type="entry name" value="HTHGNTR"/>
</dbReference>
<dbReference type="Pfam" id="PF07702">
    <property type="entry name" value="UTRA"/>
    <property type="match status" value="1"/>
</dbReference>
<dbReference type="PROSITE" id="PS50949">
    <property type="entry name" value="HTH_GNTR"/>
    <property type="match status" value="1"/>
</dbReference>
<evidence type="ECO:0000256" key="1">
    <source>
        <dbReference type="ARBA" id="ARBA00023015"/>
    </source>
</evidence>
<gene>
    <name evidence="5" type="ORF">B4915_11050</name>
</gene>
<dbReference type="PANTHER" id="PTHR44846:SF17">
    <property type="entry name" value="GNTR-FAMILY TRANSCRIPTIONAL REGULATOR"/>
    <property type="match status" value="1"/>
</dbReference>
<dbReference type="CDD" id="cd07377">
    <property type="entry name" value="WHTH_GntR"/>
    <property type="match status" value="1"/>
</dbReference>
<dbReference type="PANTHER" id="PTHR44846">
    <property type="entry name" value="MANNOSYL-D-GLYCERATE TRANSPORT/METABOLISM SYSTEM REPRESSOR MNGR-RELATED"/>
    <property type="match status" value="1"/>
</dbReference>
<protein>
    <submittedName>
        <fullName evidence="5">GntR family transcriptional regulator</fullName>
    </submittedName>
</protein>
<proteinExistence type="predicted"/>
<keyword evidence="1" id="KW-0805">Transcription regulation</keyword>
<dbReference type="Gene3D" id="3.40.1410.10">
    <property type="entry name" value="Chorismate lyase-like"/>
    <property type="match status" value="1"/>
</dbReference>
<dbReference type="OrthoDB" id="3194402at2"/>
<accession>A0A2S9QLT3</accession>
<dbReference type="Proteomes" id="UP000238650">
    <property type="component" value="Unassembled WGS sequence"/>
</dbReference>
<keyword evidence="3" id="KW-0804">Transcription</keyword>
<dbReference type="EMBL" id="MWZD01000018">
    <property type="protein sequence ID" value="PRI10534.1"/>
    <property type="molecule type" value="Genomic_DNA"/>
</dbReference>
<keyword evidence="2" id="KW-0238">DNA-binding</keyword>
<feature type="domain" description="HTH gntR-type" evidence="4">
    <location>
        <begin position="5"/>
        <end position="73"/>
    </location>
</feature>
<keyword evidence="6" id="KW-1185">Reference proteome</keyword>
<dbReference type="SMART" id="SM00866">
    <property type="entry name" value="UTRA"/>
    <property type="match status" value="1"/>
</dbReference>
<evidence type="ECO:0000313" key="5">
    <source>
        <dbReference type="EMBL" id="PRI10534.1"/>
    </source>
</evidence>
<dbReference type="InterPro" id="IPR028978">
    <property type="entry name" value="Chorismate_lyase_/UTRA_dom_sf"/>
</dbReference>
<dbReference type="InterPro" id="IPR011663">
    <property type="entry name" value="UTRA"/>
</dbReference>
<dbReference type="InterPro" id="IPR050679">
    <property type="entry name" value="Bact_HTH_transcr_reg"/>
</dbReference>
<evidence type="ECO:0000313" key="6">
    <source>
        <dbReference type="Proteomes" id="UP000238650"/>
    </source>
</evidence>
<dbReference type="SMART" id="SM00345">
    <property type="entry name" value="HTH_GNTR"/>
    <property type="match status" value="1"/>
</dbReference>
<dbReference type="InterPro" id="IPR000524">
    <property type="entry name" value="Tscrpt_reg_HTH_GntR"/>
</dbReference>
<evidence type="ECO:0000259" key="4">
    <source>
        <dbReference type="PROSITE" id="PS50949"/>
    </source>
</evidence>
<dbReference type="GO" id="GO:0003677">
    <property type="term" value="F:DNA binding"/>
    <property type="evidence" value="ECO:0007669"/>
    <property type="project" value="UniProtKB-KW"/>
</dbReference>
<reference evidence="5 6" key="1">
    <citation type="journal article" date="2017" name="New Microbes New Infect">
        <title>Genome sequence of 'Leucobacter massiliensis' sp. nov. isolated from human pharynx after travel to the 2014 Hajj.</title>
        <authorList>
            <person name="Leangapichart T."/>
            <person name="Gautret P."/>
            <person name="Nguyen T.T."/>
            <person name="Armstrong N."/>
            <person name="Rolain J.M."/>
        </authorList>
    </citation>
    <scope>NUCLEOTIDE SEQUENCE [LARGE SCALE GENOMIC DNA]</scope>
    <source>
        <strain evidence="5 6">122RC15</strain>
    </source>
</reference>
<sequence length="238" mass="26155">MAKAGSRVALVADGLRAAIISGEFAEGARLPPETRLAERFGVSRPTVRAALKELETSALVHTQHGVGSFVAERPSVTAGLEQLDSITESIRSMGREPGMIYKGRVIRPLLPDEAEKLGLSGDAQALELRRTILADGEVVAYSYDLMPIGVFPDGADPEEVQGSLFAYLRERRGMHPHHAVAEVHAVHSDRIGWDGPVGRPALYVLLDQVHYDRADRALLYSRSYFLEGRYAFTIRRSH</sequence>
<dbReference type="SUPFAM" id="SSF46785">
    <property type="entry name" value="Winged helix' DNA-binding domain"/>
    <property type="match status" value="1"/>
</dbReference>
<organism evidence="5 6">
    <name type="scientific">Leucobacter massiliensis</name>
    <dbReference type="NCBI Taxonomy" id="1686285"/>
    <lineage>
        <taxon>Bacteria</taxon>
        <taxon>Bacillati</taxon>
        <taxon>Actinomycetota</taxon>
        <taxon>Actinomycetes</taxon>
        <taxon>Micrococcales</taxon>
        <taxon>Microbacteriaceae</taxon>
        <taxon>Leucobacter</taxon>
    </lineage>
</organism>